<dbReference type="RefSeq" id="XP_020126943.1">
    <property type="nucleotide sequence ID" value="XM_020277457.1"/>
</dbReference>
<dbReference type="Pfam" id="PF04031">
    <property type="entry name" value="Las1"/>
    <property type="match status" value="1"/>
</dbReference>
<dbReference type="OrthoDB" id="10263222at2759"/>
<feature type="region of interest" description="Disordered" evidence="1">
    <location>
        <begin position="375"/>
        <end position="403"/>
    </location>
</feature>
<dbReference type="AlphaFoldDB" id="A0A1J9RDQ3"/>
<gene>
    <name evidence="2" type="ORF">BKCO1_570002</name>
</gene>
<dbReference type="GO" id="GO:0000470">
    <property type="term" value="P:maturation of LSU-rRNA"/>
    <property type="evidence" value="ECO:0007669"/>
    <property type="project" value="TreeGrafter"/>
</dbReference>
<proteinExistence type="predicted"/>
<evidence type="ECO:0000313" key="3">
    <source>
        <dbReference type="Proteomes" id="UP000183809"/>
    </source>
</evidence>
<sequence>MPRFQITPWRQHAELLALGDRLYHAGPEHRQNAVLLISAWKRRAPLPHALDSTAQLVDATLHDDPQRASVLAIRNAYCAAFNRFVTGFCDTVQNSFKKMSMYDMAAELDMPTSFVELRHEATHEDLPSLRRLQMATEQALQWLWHHYWSRLEAPPPPAPPPPPSPPPEPEDRDHATGPRIRASLHRILRSFVGGRREEIKRDGPKSGVESRSSGRASEQIMALGAVERPELLRDEVISLLLAGRMIVPSDARVGGSLDGAHLIWDSLLCRLNSDLQYVETLVEHMFRYMLQPSKADAKSDAFKAAMYSWILHVLTSEPWSSSCSGDVRQGLWSTTMTACMTQPSYWSKKLAKELLLEGDDDFQDEWLPILEATLPEAQSDGEGNPTEPPCKSDAVSESQSDEEMRDAMYGHPASFPAFPRRSEAIVDIFSSSVEFSAAPSADAKIQPCPGGWRKWEGEWRSTPIGLVPT</sequence>
<dbReference type="Proteomes" id="UP000183809">
    <property type="component" value="Unassembled WGS sequence"/>
</dbReference>
<dbReference type="STRING" id="236234.A0A1J9RDQ3"/>
<organism evidence="2 3">
    <name type="scientific">Diplodia corticola</name>
    <dbReference type="NCBI Taxonomy" id="236234"/>
    <lineage>
        <taxon>Eukaryota</taxon>
        <taxon>Fungi</taxon>
        <taxon>Dikarya</taxon>
        <taxon>Ascomycota</taxon>
        <taxon>Pezizomycotina</taxon>
        <taxon>Dothideomycetes</taxon>
        <taxon>Dothideomycetes incertae sedis</taxon>
        <taxon>Botryosphaeriales</taxon>
        <taxon>Botryosphaeriaceae</taxon>
        <taxon>Diplodia</taxon>
    </lineage>
</organism>
<dbReference type="PANTHER" id="PTHR15002">
    <property type="entry name" value="RIBOSOMAL BIOGENESIS PROTEIN LAS1L"/>
    <property type="match status" value="1"/>
</dbReference>
<reference evidence="2 3" key="1">
    <citation type="submission" date="2016-10" db="EMBL/GenBank/DDBJ databases">
        <title>Proteomics and genomics reveal pathogen-plant mechanisms compatible with a hemibiotrophic lifestyle of Diplodia corticola.</title>
        <authorList>
            <person name="Fernandes I."/>
            <person name="De Jonge R."/>
            <person name="Van De Peer Y."/>
            <person name="Devreese B."/>
            <person name="Alves A."/>
            <person name="Esteves A.C."/>
        </authorList>
    </citation>
    <scope>NUCLEOTIDE SEQUENCE [LARGE SCALE GENOMIC DNA]</scope>
    <source>
        <strain evidence="2 3">CBS 112549</strain>
    </source>
</reference>
<dbReference type="GO" id="GO:0000460">
    <property type="term" value="P:maturation of 5.8S rRNA"/>
    <property type="evidence" value="ECO:0007669"/>
    <property type="project" value="TreeGrafter"/>
</dbReference>
<evidence type="ECO:0000256" key="1">
    <source>
        <dbReference type="SAM" id="MobiDB-lite"/>
    </source>
</evidence>
<comment type="caution">
    <text evidence="2">The sequence shown here is derived from an EMBL/GenBank/DDBJ whole genome shotgun (WGS) entry which is preliminary data.</text>
</comment>
<dbReference type="GeneID" id="31017718"/>
<keyword evidence="3" id="KW-1185">Reference proteome</keyword>
<protein>
    <submittedName>
        <fullName evidence="2">Las1-like protein</fullName>
    </submittedName>
</protein>
<feature type="region of interest" description="Disordered" evidence="1">
    <location>
        <begin position="154"/>
        <end position="176"/>
    </location>
</feature>
<dbReference type="GO" id="GO:0090730">
    <property type="term" value="C:Las1 complex"/>
    <property type="evidence" value="ECO:0007669"/>
    <property type="project" value="InterPro"/>
</dbReference>
<feature type="region of interest" description="Disordered" evidence="1">
    <location>
        <begin position="197"/>
        <end position="217"/>
    </location>
</feature>
<dbReference type="EMBL" id="MNUE01000057">
    <property type="protein sequence ID" value="OJD30683.1"/>
    <property type="molecule type" value="Genomic_DNA"/>
</dbReference>
<evidence type="ECO:0000313" key="2">
    <source>
        <dbReference type="EMBL" id="OJD30683.1"/>
    </source>
</evidence>
<feature type="compositionally biased region" description="Pro residues" evidence="1">
    <location>
        <begin position="154"/>
        <end position="167"/>
    </location>
</feature>
<name>A0A1J9RDQ3_9PEZI</name>
<dbReference type="GO" id="GO:0004519">
    <property type="term" value="F:endonuclease activity"/>
    <property type="evidence" value="ECO:0007669"/>
    <property type="project" value="InterPro"/>
</dbReference>
<dbReference type="InterPro" id="IPR007174">
    <property type="entry name" value="Las1"/>
</dbReference>
<dbReference type="PANTHER" id="PTHR15002:SF0">
    <property type="entry name" value="RIBOSOMAL BIOGENESIS PROTEIN LAS1L"/>
    <property type="match status" value="1"/>
</dbReference>
<accession>A0A1J9RDQ3</accession>
<dbReference type="GO" id="GO:0030687">
    <property type="term" value="C:preribosome, large subunit precursor"/>
    <property type="evidence" value="ECO:0007669"/>
    <property type="project" value="TreeGrafter"/>
</dbReference>